<feature type="signal peptide" evidence="1">
    <location>
        <begin position="1"/>
        <end position="17"/>
    </location>
</feature>
<evidence type="ECO:0000256" key="1">
    <source>
        <dbReference type="SAM" id="SignalP"/>
    </source>
</evidence>
<proteinExistence type="predicted"/>
<feature type="chain" id="PRO_5040197639" evidence="1">
    <location>
        <begin position="18"/>
        <end position="210"/>
    </location>
</feature>
<dbReference type="OrthoDB" id="5077at2759"/>
<dbReference type="AlphaFoldDB" id="A0A9N8EP12"/>
<dbReference type="Pfam" id="PF20133">
    <property type="entry name" value="HHL1-like"/>
    <property type="match status" value="1"/>
</dbReference>
<evidence type="ECO:0000313" key="3">
    <source>
        <dbReference type="Proteomes" id="UP001153069"/>
    </source>
</evidence>
<keyword evidence="1" id="KW-0732">Signal</keyword>
<gene>
    <name evidence="2" type="ORF">SEMRO_1315_G262010.1</name>
</gene>
<dbReference type="PANTHER" id="PTHR48191:SF2">
    <property type="entry name" value="PROTEIN HHL1, CHLOROPLASTIC"/>
    <property type="match status" value="1"/>
</dbReference>
<comment type="caution">
    <text evidence="2">The sequence shown here is derived from an EMBL/GenBank/DDBJ whole genome shotgun (WGS) entry which is preliminary data.</text>
</comment>
<sequence>MMRSFLLAALFAASAHAWTTGSSVSSFGGSVLMTPTTTTNSCPAGNFLEMKKGKPNVPVNLRGNYRRQQEMSQMRDQMVSASKPGADGMPVFNLFVRTKKANMWYPCGSFKGDEKSKSLAQAWADGGMMAGISKNQLDGGIAGSLYTDLPKLQEGVCRSYPQLRKSRDSLEWGYKLAFDGLPEDKAKVVEPIEPKEMKGALDGIKNFFGN</sequence>
<name>A0A9N8EP12_9STRA</name>
<evidence type="ECO:0000313" key="2">
    <source>
        <dbReference type="EMBL" id="CAB9522544.1"/>
    </source>
</evidence>
<accession>A0A9N8EP12</accession>
<keyword evidence="3" id="KW-1185">Reference proteome</keyword>
<dbReference type="PANTHER" id="PTHR48191">
    <property type="entry name" value="PROTEIN HHL1 CHLOROPLASTIC"/>
    <property type="match status" value="1"/>
</dbReference>
<dbReference type="Proteomes" id="UP001153069">
    <property type="component" value="Unassembled WGS sequence"/>
</dbReference>
<dbReference type="InterPro" id="IPR045388">
    <property type="entry name" value="HHL1-like"/>
</dbReference>
<reference evidence="2" key="1">
    <citation type="submission" date="2020-06" db="EMBL/GenBank/DDBJ databases">
        <authorList>
            <consortium name="Plant Systems Biology data submission"/>
        </authorList>
    </citation>
    <scope>NUCLEOTIDE SEQUENCE</scope>
    <source>
        <strain evidence="2">D6</strain>
    </source>
</reference>
<dbReference type="EMBL" id="CAICTM010001313">
    <property type="protein sequence ID" value="CAB9522544.1"/>
    <property type="molecule type" value="Genomic_DNA"/>
</dbReference>
<organism evidence="2 3">
    <name type="scientific">Seminavis robusta</name>
    <dbReference type="NCBI Taxonomy" id="568900"/>
    <lineage>
        <taxon>Eukaryota</taxon>
        <taxon>Sar</taxon>
        <taxon>Stramenopiles</taxon>
        <taxon>Ochrophyta</taxon>
        <taxon>Bacillariophyta</taxon>
        <taxon>Bacillariophyceae</taxon>
        <taxon>Bacillariophycidae</taxon>
        <taxon>Naviculales</taxon>
        <taxon>Naviculaceae</taxon>
        <taxon>Seminavis</taxon>
    </lineage>
</organism>
<protein>
    <submittedName>
        <fullName evidence="2">Uncharacterized protein</fullName>
    </submittedName>
</protein>